<evidence type="ECO:0000256" key="7">
    <source>
        <dbReference type="ARBA" id="ARBA00023601"/>
    </source>
</evidence>
<evidence type="ECO:0000313" key="11">
    <source>
        <dbReference type="Proteomes" id="UP000260844"/>
    </source>
</evidence>
<dbReference type="NCBIfam" id="TIGR04148">
    <property type="entry name" value="GG_samocin_CFB"/>
    <property type="match status" value="1"/>
</dbReference>
<evidence type="ECO:0000256" key="6">
    <source>
        <dbReference type="ARBA" id="ARBA00023014"/>
    </source>
</evidence>
<dbReference type="EMBL" id="QSKL01000013">
    <property type="protein sequence ID" value="RHE58708.1"/>
    <property type="molecule type" value="Genomic_DNA"/>
</dbReference>
<feature type="domain" description="Radical SAM core" evidence="8">
    <location>
        <begin position="85"/>
        <end position="314"/>
    </location>
</feature>
<dbReference type="AlphaFoldDB" id="A0A414JMA9"/>
<sequence>MIVIMRQSIIYTSENKNCYLYNDKHRFSMIVHPALKQICETEKCDYVDSYYVRKYMYLKKHDFFSNMDYIDINTEISEAKVKEALSHTPQILFEVTESCNLNCVYCALGSVYEWGKNRKGKKLDINSALSLLRYIWGLKLSNKDTELVISFYGGEPLLNIKFIKTIVDFVCNLNHAGVVNVSYSMTTNAVLLDKYIDYLVANRFHILVSLDGNEENNSYRIYQKNGRNSFRKIVENLDFVKEKFPNFFETNVDFNAVLHNRNSVKSIYEFFHGRYHKIPRVSEMNRGGIVEEKNDLFQKMFRDIRDSEKEYYKEKDNLLLHEDLLPFHELSNFLKYFSINSYVSDILSTLCVENKYFPASTCFPFSKKIFLTTHGQLMPCERIDYKYSLGEVDEGVFLNVSQIVQQYNAYYKCLEKYCRHCYLYRFCGLCMFHLENLKKEGTEKMVCHYFHNQKNFQFKLSRIFSFLEKHPNDFFKILEDIIIVS</sequence>
<evidence type="ECO:0000256" key="4">
    <source>
        <dbReference type="ARBA" id="ARBA00022723"/>
    </source>
</evidence>
<dbReference type="PANTHER" id="PTHR43273">
    <property type="entry name" value="ANAEROBIC SULFATASE-MATURATING ENZYME HOMOLOG ASLB-RELATED"/>
    <property type="match status" value="1"/>
</dbReference>
<gene>
    <name evidence="10" type="ORF">DW729_13405</name>
    <name evidence="9" type="ORF">DXD40_03595</name>
</gene>
<keyword evidence="3" id="KW-0949">S-adenosyl-L-methionine</keyword>
<keyword evidence="6" id="KW-0411">Iron-sulfur</keyword>
<dbReference type="PANTHER" id="PTHR43273:SF3">
    <property type="entry name" value="ANAEROBIC SULFATASE-MATURATING ENZYME HOMOLOG ASLB-RELATED"/>
    <property type="match status" value="1"/>
</dbReference>
<evidence type="ECO:0000313" key="12">
    <source>
        <dbReference type="Proteomes" id="UP000284640"/>
    </source>
</evidence>
<keyword evidence="2" id="KW-0004">4Fe-4S</keyword>
<comment type="cofactor">
    <cofactor evidence="1">
        <name>[4Fe-4S] cluster</name>
        <dbReference type="ChEBI" id="CHEBI:49883"/>
    </cofactor>
</comment>
<protein>
    <submittedName>
        <fullName evidence="10">Radical SAM peptide maturase</fullName>
    </submittedName>
</protein>
<dbReference type="Proteomes" id="UP000284640">
    <property type="component" value="Unassembled WGS sequence"/>
</dbReference>
<dbReference type="EMBL" id="QSPV01000002">
    <property type="protein sequence ID" value="RGJ96542.1"/>
    <property type="molecule type" value="Genomic_DNA"/>
</dbReference>
<dbReference type="Gene3D" id="3.20.20.70">
    <property type="entry name" value="Aldolase class I"/>
    <property type="match status" value="1"/>
</dbReference>
<accession>A0A414JMA9</accession>
<organism evidence="10 12">
    <name type="scientific">Bacteroides uniformis</name>
    <dbReference type="NCBI Taxonomy" id="820"/>
    <lineage>
        <taxon>Bacteria</taxon>
        <taxon>Pseudomonadati</taxon>
        <taxon>Bacteroidota</taxon>
        <taxon>Bacteroidia</taxon>
        <taxon>Bacteroidales</taxon>
        <taxon>Bacteroidaceae</taxon>
        <taxon>Bacteroides</taxon>
    </lineage>
</organism>
<dbReference type="GO" id="GO:0046872">
    <property type="term" value="F:metal ion binding"/>
    <property type="evidence" value="ECO:0007669"/>
    <property type="project" value="UniProtKB-KW"/>
</dbReference>
<evidence type="ECO:0000259" key="8">
    <source>
        <dbReference type="PROSITE" id="PS51918"/>
    </source>
</evidence>
<comment type="similarity">
    <text evidence="7">Belongs to the radical SAM superfamily. Anaerobic sulfatase-maturating enzyme family.</text>
</comment>
<dbReference type="InterPro" id="IPR058240">
    <property type="entry name" value="rSAM_sf"/>
</dbReference>
<dbReference type="Pfam" id="PF04055">
    <property type="entry name" value="Radical_SAM"/>
    <property type="match status" value="1"/>
</dbReference>
<dbReference type="SFLD" id="SFLDS00029">
    <property type="entry name" value="Radical_SAM"/>
    <property type="match status" value="1"/>
</dbReference>
<dbReference type="SFLD" id="SFLDG01386">
    <property type="entry name" value="main_SPASM_domain-containing"/>
    <property type="match status" value="1"/>
</dbReference>
<keyword evidence="5" id="KW-0408">Iron</keyword>
<dbReference type="SFLD" id="SFLDG01067">
    <property type="entry name" value="SPASM/twitch_domain_containing"/>
    <property type="match status" value="1"/>
</dbReference>
<evidence type="ECO:0000256" key="1">
    <source>
        <dbReference type="ARBA" id="ARBA00001966"/>
    </source>
</evidence>
<dbReference type="PROSITE" id="PS01305">
    <property type="entry name" value="MOAA_NIFB_PQQE"/>
    <property type="match status" value="1"/>
</dbReference>
<proteinExistence type="inferred from homology"/>
<dbReference type="GO" id="GO:0016491">
    <property type="term" value="F:oxidoreductase activity"/>
    <property type="evidence" value="ECO:0007669"/>
    <property type="project" value="InterPro"/>
</dbReference>
<keyword evidence="4" id="KW-0479">Metal-binding</keyword>
<dbReference type="PROSITE" id="PS51918">
    <property type="entry name" value="RADICAL_SAM"/>
    <property type="match status" value="1"/>
</dbReference>
<evidence type="ECO:0000256" key="5">
    <source>
        <dbReference type="ARBA" id="ARBA00023004"/>
    </source>
</evidence>
<evidence type="ECO:0000256" key="2">
    <source>
        <dbReference type="ARBA" id="ARBA00022485"/>
    </source>
</evidence>
<reference evidence="11 12" key="1">
    <citation type="submission" date="2018-08" db="EMBL/GenBank/DDBJ databases">
        <title>A genome reference for cultivated species of the human gut microbiota.</title>
        <authorList>
            <person name="Zou Y."/>
            <person name="Xue W."/>
            <person name="Luo G."/>
        </authorList>
    </citation>
    <scope>NUCLEOTIDE SEQUENCE [LARGE SCALE GENOMIC DNA]</scope>
    <source>
        <strain evidence="10 12">AM27-46</strain>
        <strain evidence="9 11">TM04-30</strain>
    </source>
</reference>
<name>A0A414JMA9_BACUN</name>
<dbReference type="InterPro" id="IPR013785">
    <property type="entry name" value="Aldolase_TIM"/>
</dbReference>
<dbReference type="InterPro" id="IPR000385">
    <property type="entry name" value="MoaA_NifB_PqqE_Fe-S-bd_CS"/>
</dbReference>
<dbReference type="SUPFAM" id="SSF102114">
    <property type="entry name" value="Radical SAM enzymes"/>
    <property type="match status" value="1"/>
</dbReference>
<comment type="caution">
    <text evidence="10">The sequence shown here is derived from an EMBL/GenBank/DDBJ whole genome shotgun (WGS) entry which is preliminary data.</text>
</comment>
<dbReference type="InterPro" id="IPR023867">
    <property type="entry name" value="Sulphatase_maturase_rSAM"/>
</dbReference>
<dbReference type="CDD" id="cd01335">
    <property type="entry name" value="Radical_SAM"/>
    <property type="match status" value="1"/>
</dbReference>
<dbReference type="InterPro" id="IPR007197">
    <property type="entry name" value="rSAM"/>
</dbReference>
<evidence type="ECO:0000313" key="9">
    <source>
        <dbReference type="EMBL" id="RGJ96542.1"/>
    </source>
</evidence>
<dbReference type="SFLD" id="SFLDG01384">
    <property type="entry name" value="thioether_bond_formation_requi"/>
    <property type="match status" value="1"/>
</dbReference>
<dbReference type="GO" id="GO:0051539">
    <property type="term" value="F:4 iron, 4 sulfur cluster binding"/>
    <property type="evidence" value="ECO:0007669"/>
    <property type="project" value="UniProtKB-KW"/>
</dbReference>
<dbReference type="Proteomes" id="UP000260844">
    <property type="component" value="Unassembled WGS sequence"/>
</dbReference>
<evidence type="ECO:0000313" key="10">
    <source>
        <dbReference type="EMBL" id="RHE58708.1"/>
    </source>
</evidence>
<dbReference type="InterPro" id="IPR026407">
    <property type="entry name" value="SAM_GG-Bacter"/>
</dbReference>
<evidence type="ECO:0000256" key="3">
    <source>
        <dbReference type="ARBA" id="ARBA00022691"/>
    </source>
</evidence>